<comment type="caution">
    <text evidence="7">The sequence shown here is derived from an EMBL/GenBank/DDBJ whole genome shotgun (WGS) entry which is preliminary data.</text>
</comment>
<dbReference type="SUPFAM" id="SSF48498">
    <property type="entry name" value="Tetracyclin repressor-like, C-terminal domain"/>
    <property type="match status" value="1"/>
</dbReference>
<evidence type="ECO:0000256" key="2">
    <source>
        <dbReference type="ARBA" id="ARBA00023125"/>
    </source>
</evidence>
<evidence type="ECO:0000256" key="3">
    <source>
        <dbReference type="ARBA" id="ARBA00023163"/>
    </source>
</evidence>
<evidence type="ECO:0000256" key="4">
    <source>
        <dbReference type="PROSITE-ProRule" id="PRU00335"/>
    </source>
</evidence>
<proteinExistence type="predicted"/>
<dbReference type="PANTHER" id="PTHR47506:SF6">
    <property type="entry name" value="HTH-TYPE TRANSCRIPTIONAL REPRESSOR NEMR"/>
    <property type="match status" value="1"/>
</dbReference>
<keyword evidence="8" id="KW-1185">Reference proteome</keyword>
<keyword evidence="2 4" id="KW-0238">DNA-binding</keyword>
<feature type="domain" description="HTH tetR-type" evidence="6">
    <location>
        <begin position="29"/>
        <end position="89"/>
    </location>
</feature>
<dbReference type="Gene3D" id="1.10.357.10">
    <property type="entry name" value="Tetracycline Repressor, domain 2"/>
    <property type="match status" value="1"/>
</dbReference>
<evidence type="ECO:0000259" key="6">
    <source>
        <dbReference type="PROSITE" id="PS50977"/>
    </source>
</evidence>
<dbReference type="Pfam" id="PF00440">
    <property type="entry name" value="TetR_N"/>
    <property type="match status" value="1"/>
</dbReference>
<sequence length="231" mass="24668">MTSTAGSPQAPRPPRPARRRRPGTYAAADARREQVLEAAGACFAQSGYLNSSLARIAADAGTSATVVLHHFGSKERLLMAVLERHEERSKERVAKLLGPAGPNSLQVVRDSMLEVTAYNVANPGRLQLFVRLSAEAGDPDHPAHSYFVQRYQEIAGVLEAALRAAVATGEIRADTDVRQVAQEVMAVSDGLQVQWALAEGHFDLRGALAGYYDRLTRAVSAGGRDGVVGPG</sequence>
<name>A0ABT0UU54_9ACTN</name>
<dbReference type="Pfam" id="PF16925">
    <property type="entry name" value="TetR_C_13"/>
    <property type="match status" value="1"/>
</dbReference>
<evidence type="ECO:0000313" key="8">
    <source>
        <dbReference type="Proteomes" id="UP001431429"/>
    </source>
</evidence>
<feature type="DNA-binding region" description="H-T-H motif" evidence="4">
    <location>
        <begin position="52"/>
        <end position="71"/>
    </location>
</feature>
<dbReference type="RefSeq" id="WP_250921480.1">
    <property type="nucleotide sequence ID" value="NZ_JAMQAW010000029.1"/>
</dbReference>
<dbReference type="SUPFAM" id="SSF46689">
    <property type="entry name" value="Homeodomain-like"/>
    <property type="match status" value="1"/>
</dbReference>
<accession>A0ABT0UU54</accession>
<dbReference type="PROSITE" id="PS50977">
    <property type="entry name" value="HTH_TETR_2"/>
    <property type="match status" value="1"/>
</dbReference>
<reference evidence="7" key="1">
    <citation type="submission" date="2022-06" db="EMBL/GenBank/DDBJ databases">
        <title>Genome public.</title>
        <authorList>
            <person name="Sun Q."/>
        </authorList>
    </citation>
    <scope>NUCLEOTIDE SEQUENCE</scope>
    <source>
        <strain evidence="7">CWNU-1</strain>
    </source>
</reference>
<keyword evidence="3" id="KW-0804">Transcription</keyword>
<keyword evidence="1" id="KW-0805">Transcription regulation</keyword>
<gene>
    <name evidence="7" type="ORF">NBG84_23130</name>
</gene>
<dbReference type="EMBL" id="JAMQAW010000029">
    <property type="protein sequence ID" value="MCM2391150.1"/>
    <property type="molecule type" value="Genomic_DNA"/>
</dbReference>
<dbReference type="InterPro" id="IPR009057">
    <property type="entry name" value="Homeodomain-like_sf"/>
</dbReference>
<dbReference type="InterPro" id="IPR001647">
    <property type="entry name" value="HTH_TetR"/>
</dbReference>
<organism evidence="7 8">
    <name type="scientific">Streptomyces albipurpureus</name>
    <dbReference type="NCBI Taxonomy" id="2897419"/>
    <lineage>
        <taxon>Bacteria</taxon>
        <taxon>Bacillati</taxon>
        <taxon>Actinomycetota</taxon>
        <taxon>Actinomycetes</taxon>
        <taxon>Kitasatosporales</taxon>
        <taxon>Streptomycetaceae</taxon>
        <taxon>Streptomyces</taxon>
    </lineage>
</organism>
<evidence type="ECO:0000256" key="5">
    <source>
        <dbReference type="SAM" id="MobiDB-lite"/>
    </source>
</evidence>
<evidence type="ECO:0000256" key="1">
    <source>
        <dbReference type="ARBA" id="ARBA00023015"/>
    </source>
</evidence>
<evidence type="ECO:0000313" key="7">
    <source>
        <dbReference type="EMBL" id="MCM2391150.1"/>
    </source>
</evidence>
<dbReference type="InterPro" id="IPR036271">
    <property type="entry name" value="Tet_transcr_reg_TetR-rel_C_sf"/>
</dbReference>
<dbReference type="PRINTS" id="PR00455">
    <property type="entry name" value="HTHTETR"/>
</dbReference>
<dbReference type="Gene3D" id="1.10.10.60">
    <property type="entry name" value="Homeodomain-like"/>
    <property type="match status" value="1"/>
</dbReference>
<protein>
    <submittedName>
        <fullName evidence="7">TetR/AcrR family transcriptional regulator</fullName>
    </submittedName>
</protein>
<dbReference type="Proteomes" id="UP001431429">
    <property type="component" value="Unassembled WGS sequence"/>
</dbReference>
<dbReference type="PANTHER" id="PTHR47506">
    <property type="entry name" value="TRANSCRIPTIONAL REGULATORY PROTEIN"/>
    <property type="match status" value="1"/>
</dbReference>
<feature type="region of interest" description="Disordered" evidence="5">
    <location>
        <begin position="1"/>
        <end position="23"/>
    </location>
</feature>
<dbReference type="InterPro" id="IPR011075">
    <property type="entry name" value="TetR_C"/>
</dbReference>